<evidence type="ECO:0000256" key="1">
    <source>
        <dbReference type="SAM" id="MobiDB-lite"/>
    </source>
</evidence>
<feature type="region of interest" description="Disordered" evidence="1">
    <location>
        <begin position="25"/>
        <end position="44"/>
    </location>
</feature>
<gene>
    <name evidence="3" type="ORF">GMJLKIPL_5444</name>
</gene>
<protein>
    <recommendedName>
        <fullName evidence="2">Hedgehog/Intein (Hint) domain-containing protein</fullName>
    </recommendedName>
</protein>
<evidence type="ECO:0000313" key="3">
    <source>
        <dbReference type="EMBL" id="GJE03489.1"/>
    </source>
</evidence>
<evidence type="ECO:0000313" key="4">
    <source>
        <dbReference type="Proteomes" id="UP001055153"/>
    </source>
</evidence>
<sequence>MAAGPFPSNDELANASLITASTTFQSTTGASTAPGEDVRAEPSGFDQVGSTVWFRYVAPTTGASSVNTFGSNFDTTLQVFAVTDPSQPVSYSNLTQIASNDDSRIGSTVNPDFRNSTVDFSAAAGQTYYIQVGGFKPATISEGQTGNLSLNVTPVCFTSGTLIRTRRGDVPVEHLAVGDVAVTASGGQRPIRWIGHTTLDGCGREFRAVQPVRIAAGAFGESRPSQDLFVSPGHAVCIDVLGEVLIPASRLTNGATVAQVEVDAVTYWHVELDSHDILIANGLPAESYIDCGNRNFFATGQGAVDPVRSSSLADYCRPLADESVIRAVRSRLHTRALDLGWTCATDPLAGLHLVADGLVIRPDVAGTTARFLLPADAQDVLLVSDTSVPADLGESSDERRLGVSLSGLSVDDGLTGRREIALDDPRLDAGFHALETEGGAHRWTNGQAHLPSSLWVGCRGHVFVRVDCQANDLMRWVAPIGAVEASRPVSAMPHLRIVVSAA</sequence>
<organism evidence="3 4">
    <name type="scientific">Methylobacterium isbiliense</name>
    <dbReference type="NCBI Taxonomy" id="315478"/>
    <lineage>
        <taxon>Bacteria</taxon>
        <taxon>Pseudomonadati</taxon>
        <taxon>Pseudomonadota</taxon>
        <taxon>Alphaproteobacteria</taxon>
        <taxon>Hyphomicrobiales</taxon>
        <taxon>Methylobacteriaceae</taxon>
        <taxon>Methylobacterium</taxon>
    </lineage>
</organism>
<dbReference type="Proteomes" id="UP001055153">
    <property type="component" value="Unassembled WGS sequence"/>
</dbReference>
<accession>A0ABQ4SP13</accession>
<reference evidence="3" key="1">
    <citation type="journal article" date="2021" name="Front. Microbiol.">
        <title>Comprehensive Comparative Genomics and Phenotyping of Methylobacterium Species.</title>
        <authorList>
            <person name="Alessa O."/>
            <person name="Ogura Y."/>
            <person name="Fujitani Y."/>
            <person name="Takami H."/>
            <person name="Hayashi T."/>
            <person name="Sahin N."/>
            <person name="Tani A."/>
        </authorList>
    </citation>
    <scope>NUCLEOTIDE SEQUENCE</scope>
    <source>
        <strain evidence="3">DSM 17168</strain>
    </source>
</reference>
<dbReference type="RefSeq" id="WP_238240880.1">
    <property type="nucleotide sequence ID" value="NZ_BPQQ01000078.1"/>
</dbReference>
<dbReference type="EMBL" id="BPQQ01000078">
    <property type="protein sequence ID" value="GJE03489.1"/>
    <property type="molecule type" value="Genomic_DNA"/>
</dbReference>
<name>A0ABQ4SP13_9HYPH</name>
<keyword evidence="4" id="KW-1185">Reference proteome</keyword>
<dbReference type="Gene3D" id="2.60.120.380">
    <property type="match status" value="1"/>
</dbReference>
<proteinExistence type="predicted"/>
<feature type="domain" description="Hedgehog/Intein (Hint)" evidence="2">
    <location>
        <begin position="155"/>
        <end position="290"/>
    </location>
</feature>
<evidence type="ECO:0000259" key="2">
    <source>
        <dbReference type="Pfam" id="PF13403"/>
    </source>
</evidence>
<dbReference type="InterPro" id="IPR036844">
    <property type="entry name" value="Hint_dom_sf"/>
</dbReference>
<dbReference type="Pfam" id="PF13403">
    <property type="entry name" value="Hint_2"/>
    <property type="match status" value="1"/>
</dbReference>
<comment type="caution">
    <text evidence="3">The sequence shown here is derived from an EMBL/GenBank/DDBJ whole genome shotgun (WGS) entry which is preliminary data.</text>
</comment>
<dbReference type="InterPro" id="IPR028992">
    <property type="entry name" value="Hedgehog/Intein_dom"/>
</dbReference>
<dbReference type="SUPFAM" id="SSF51294">
    <property type="entry name" value="Hedgehog/intein (Hint) domain"/>
    <property type="match status" value="1"/>
</dbReference>
<reference evidence="3" key="2">
    <citation type="submission" date="2021-08" db="EMBL/GenBank/DDBJ databases">
        <authorList>
            <person name="Tani A."/>
            <person name="Ola A."/>
            <person name="Ogura Y."/>
            <person name="Katsura K."/>
            <person name="Hayashi T."/>
        </authorList>
    </citation>
    <scope>NUCLEOTIDE SEQUENCE</scope>
    <source>
        <strain evidence="3">DSM 17168</strain>
    </source>
</reference>